<evidence type="ECO:0008006" key="4">
    <source>
        <dbReference type="Google" id="ProtNLM"/>
    </source>
</evidence>
<name>A0A809ZIJ7_9BRAD</name>
<dbReference type="RefSeq" id="WP_304563906.1">
    <property type="nucleotide sequence ID" value="NZ_CP124748.1"/>
</dbReference>
<evidence type="ECO:0000313" key="1">
    <source>
        <dbReference type="EMBL" id="BCE25977.1"/>
    </source>
</evidence>
<accession>A0A809ZIJ7</accession>
<evidence type="ECO:0000313" key="3">
    <source>
        <dbReference type="EMBL" id="BCE95727.1"/>
    </source>
</evidence>
<dbReference type="EMBL" id="AP023091">
    <property type="protein sequence ID" value="BCE25977.1"/>
    <property type="molecule type" value="Genomic_DNA"/>
</dbReference>
<reference evidence="3" key="2">
    <citation type="submission" date="2020-05" db="EMBL/GenBank/DDBJ databases">
        <title>Complete genome sequence of Bradyrhizobium diazoefficiens XF10 isolated from soybean nodule.</title>
        <authorList>
            <person name="Noda R."/>
            <person name="Kakizaki K."/>
            <person name="Minamisawa K."/>
        </authorList>
    </citation>
    <scope>NUCLEOTIDE SEQUENCE</scope>
    <source>
        <strain evidence="3">XF10</strain>
    </source>
</reference>
<proteinExistence type="predicted"/>
<dbReference type="EMBL" id="AP023094">
    <property type="protein sequence ID" value="BCE52234.1"/>
    <property type="molecule type" value="Genomic_DNA"/>
</dbReference>
<organism evidence="2">
    <name type="scientific">Bradyrhizobium diazoefficiens</name>
    <dbReference type="NCBI Taxonomy" id="1355477"/>
    <lineage>
        <taxon>Bacteria</taxon>
        <taxon>Pseudomonadati</taxon>
        <taxon>Pseudomonadota</taxon>
        <taxon>Alphaproteobacteria</taxon>
        <taxon>Hyphomicrobiales</taxon>
        <taxon>Nitrobacteraceae</taxon>
        <taxon>Bradyrhizobium</taxon>
    </lineage>
</organism>
<dbReference type="AlphaFoldDB" id="A0A809ZIJ7"/>
<dbReference type="EMBL" id="AP023099">
    <property type="protein sequence ID" value="BCE95727.1"/>
    <property type="molecule type" value="Genomic_DNA"/>
</dbReference>
<sequence length="252" mass="27444">MARSSDQAEPASSVLDALAQSALDVARKAAKHKKSLSGDNFYGNKLAQLRTDASNAFSQMSAGSVGDTSAIAELIDASFSPSTSKAERLASVRELSHALRTKWKEQSTGSTNPGNELFPLALIAKTGRGYLVTITRQMNGSMGQRWYDACAVMMRRLIELVVIEAFEHHSIEAKIKDGSGNYVHLSELIDAALREPSFKLSRNAKTALPKLRNVGHRSAHGRYFTAQQSDIENVEDGVRVVVEEFLNHAGLL</sequence>
<evidence type="ECO:0000313" key="2">
    <source>
        <dbReference type="EMBL" id="BCE52234.1"/>
    </source>
</evidence>
<reference evidence="2" key="3">
    <citation type="submission" date="2020-05" db="EMBL/GenBank/DDBJ databases">
        <title>Complete genome sequence of Bradyrhizobium diazoefficiens XF4 isolated from soybean nodule.</title>
        <authorList>
            <person name="Noda R."/>
            <person name="Kakizaki K."/>
            <person name="Minamisawa K."/>
        </authorList>
    </citation>
    <scope>NUCLEOTIDE SEQUENCE</scope>
    <source>
        <strain evidence="2">XF4</strain>
    </source>
</reference>
<reference evidence="1" key="1">
    <citation type="submission" date="2020-05" db="EMBL/GenBank/DDBJ databases">
        <title>Complete genome sequence of Bradyrhizobium diazoefficiens XF1 isolated from soybean nodule.</title>
        <authorList>
            <person name="Noda R."/>
            <person name="Kakizaki K."/>
            <person name="Minamisawa K."/>
        </authorList>
    </citation>
    <scope>NUCLEOTIDE SEQUENCE</scope>
    <source>
        <strain evidence="1">XF1</strain>
    </source>
</reference>
<gene>
    <name evidence="3" type="ORF">XF10B_85250</name>
    <name evidence="1" type="ORF">XF1B_86580</name>
    <name evidence="2" type="ORF">XF4B_85830</name>
</gene>
<protein>
    <recommendedName>
        <fullName evidence="4">DUF4145 domain-containing protein</fullName>
    </recommendedName>
</protein>